<feature type="compositionally biased region" description="Basic and acidic residues" evidence="1">
    <location>
        <begin position="174"/>
        <end position="186"/>
    </location>
</feature>
<dbReference type="STRING" id="7266.A0A3B0JXX5"/>
<evidence type="ECO:0008006" key="4">
    <source>
        <dbReference type="Google" id="ProtNLM"/>
    </source>
</evidence>
<evidence type="ECO:0000313" key="3">
    <source>
        <dbReference type="Proteomes" id="UP000268350"/>
    </source>
</evidence>
<dbReference type="EMBL" id="OUUW01000003">
    <property type="protein sequence ID" value="SPP78206.1"/>
    <property type="molecule type" value="Genomic_DNA"/>
</dbReference>
<dbReference type="OrthoDB" id="7947102at2759"/>
<dbReference type="AlphaFoldDB" id="A0A3B0JXX5"/>
<protein>
    <recommendedName>
        <fullName evidence="4">Augmin complex subunit dgt4</fullName>
    </recommendedName>
</protein>
<dbReference type="Proteomes" id="UP000268350">
    <property type="component" value="Unassembled WGS sequence"/>
</dbReference>
<reference evidence="3" key="1">
    <citation type="submission" date="2018-01" db="EMBL/GenBank/DDBJ databases">
        <authorList>
            <person name="Alioto T."/>
            <person name="Alioto T."/>
        </authorList>
    </citation>
    <scope>NUCLEOTIDE SEQUENCE [LARGE SCALE GENOMIC DNA]</scope>
</reference>
<evidence type="ECO:0000313" key="2">
    <source>
        <dbReference type="EMBL" id="SPP78206.1"/>
    </source>
</evidence>
<organism evidence="2 3">
    <name type="scientific">Drosophila guanche</name>
    <name type="common">Fruit fly</name>
    <dbReference type="NCBI Taxonomy" id="7266"/>
    <lineage>
        <taxon>Eukaryota</taxon>
        <taxon>Metazoa</taxon>
        <taxon>Ecdysozoa</taxon>
        <taxon>Arthropoda</taxon>
        <taxon>Hexapoda</taxon>
        <taxon>Insecta</taxon>
        <taxon>Pterygota</taxon>
        <taxon>Neoptera</taxon>
        <taxon>Endopterygota</taxon>
        <taxon>Diptera</taxon>
        <taxon>Brachycera</taxon>
        <taxon>Muscomorpha</taxon>
        <taxon>Ephydroidea</taxon>
        <taxon>Drosophilidae</taxon>
        <taxon>Drosophila</taxon>
        <taxon>Sophophora</taxon>
    </lineage>
</organism>
<keyword evidence="3" id="KW-1185">Reference proteome</keyword>
<dbReference type="OMA" id="KCEYQRE"/>
<feature type="region of interest" description="Disordered" evidence="1">
    <location>
        <begin position="165"/>
        <end position="186"/>
    </location>
</feature>
<accession>A0A3B0JXX5</accession>
<sequence>MESSSSFVATDNGLEDIQCLMHLEALKRFNDDKKIVQRIVEESARNWLEAKCEYQRHYSRLVRVAKCTMLGNAIAAQKSVAPDQVAYISSDVRTLASKISSDKQATVLDENAIEKCTVNLETGHRARSLLSKQQRNCAENMETHKSLQESVEFVENGLEAATLKALDNPVSELPPRESSKIDDSSS</sequence>
<proteinExistence type="predicted"/>
<name>A0A3B0JXX5_DROGU</name>
<evidence type="ECO:0000256" key="1">
    <source>
        <dbReference type="SAM" id="MobiDB-lite"/>
    </source>
</evidence>
<gene>
    <name evidence="2" type="ORF">DGUA_6G010817</name>
</gene>